<proteinExistence type="predicted"/>
<protein>
    <submittedName>
        <fullName evidence="2">Protein kinase domain-containing protein</fullName>
    </submittedName>
</protein>
<dbReference type="WBParaSite" id="RSKR_0000107900.1">
    <property type="protein sequence ID" value="RSKR_0000107900.1"/>
    <property type="gene ID" value="RSKR_0000107900"/>
</dbReference>
<organism evidence="1 2">
    <name type="scientific">Rhabditophanes sp. KR3021</name>
    <dbReference type="NCBI Taxonomy" id="114890"/>
    <lineage>
        <taxon>Eukaryota</taxon>
        <taxon>Metazoa</taxon>
        <taxon>Ecdysozoa</taxon>
        <taxon>Nematoda</taxon>
        <taxon>Chromadorea</taxon>
        <taxon>Rhabditida</taxon>
        <taxon>Tylenchina</taxon>
        <taxon>Panagrolaimomorpha</taxon>
        <taxon>Strongyloidoidea</taxon>
        <taxon>Alloionematidae</taxon>
        <taxon>Rhabditophanes</taxon>
    </lineage>
</organism>
<reference evidence="2" key="1">
    <citation type="submission" date="2016-11" db="UniProtKB">
        <authorList>
            <consortium name="WormBaseParasite"/>
        </authorList>
    </citation>
    <scope>IDENTIFICATION</scope>
    <source>
        <strain evidence="2">KR3021</strain>
    </source>
</reference>
<evidence type="ECO:0000313" key="2">
    <source>
        <dbReference type="WBParaSite" id="RSKR_0000107900.1"/>
    </source>
</evidence>
<evidence type="ECO:0000313" key="1">
    <source>
        <dbReference type="Proteomes" id="UP000095286"/>
    </source>
</evidence>
<accession>A0AC35TJF4</accession>
<sequence length="304" mass="35080">MQVQEYQRVPIIPLERKLRRLEGKFGTIEHVFLQKTKSTYIKKELEEFIFNLNSDLILLPSLIKADEPTILQIHYDTIPNCACISSVIERNYPFGLPEKAIAYIANQLLCALEYLEQKRIVHRSVKCSNVFVDTNGDVKLGGLHTAIHLDKKKFWIRTSNNVNEFDADILKDSLFWLAPEVLKQDLVGYNTKSDVYSYGIVIVEAANGFAPFSDMEKLEMLYEKLQGTTPKLLDSRTISEEENFDSHRNKKFSDEFHELVPLILDCNQDTRLTLNDLRVHPFIIKHNINQKQSLTDLLPLLTIA</sequence>
<name>A0AC35TJF4_9BILA</name>
<dbReference type="Proteomes" id="UP000095286">
    <property type="component" value="Unplaced"/>
</dbReference>